<keyword evidence="2" id="KW-0808">Transferase</keyword>
<dbReference type="PANTHER" id="PTHR42870">
    <property type="entry name" value="ACETYL-COA C-ACETYLTRANSFERASE"/>
    <property type="match status" value="1"/>
</dbReference>
<accession>A0A5K7ZJV5</accession>
<evidence type="ECO:0000313" key="2">
    <source>
        <dbReference type="EMBL" id="BBO81171.1"/>
    </source>
</evidence>
<gene>
    <name evidence="2" type="ORF">DSCO28_17370</name>
</gene>
<dbReference type="SUPFAM" id="SSF53901">
    <property type="entry name" value="Thiolase-like"/>
    <property type="match status" value="1"/>
</dbReference>
<reference evidence="2 3" key="1">
    <citation type="submission" date="2019-11" db="EMBL/GenBank/DDBJ databases">
        <title>Comparative genomics of hydrocarbon-degrading Desulfosarcina strains.</title>
        <authorList>
            <person name="Watanabe M."/>
            <person name="Kojima H."/>
            <person name="Fukui M."/>
        </authorList>
    </citation>
    <scope>NUCLEOTIDE SEQUENCE [LARGE SCALE GENOMIC DNA]</scope>
    <source>
        <strain evidence="2 3">28bB2T</strain>
    </source>
</reference>
<dbReference type="InterPro" id="IPR055140">
    <property type="entry name" value="Thiolase_C_2"/>
</dbReference>
<dbReference type="Gene3D" id="3.40.47.10">
    <property type="match status" value="1"/>
</dbReference>
<evidence type="ECO:0000313" key="3">
    <source>
        <dbReference type="Proteomes" id="UP000425960"/>
    </source>
</evidence>
<dbReference type="PANTHER" id="PTHR42870:SF1">
    <property type="entry name" value="NON-SPECIFIC LIPID-TRANSFER PROTEIN-LIKE 2"/>
    <property type="match status" value="1"/>
</dbReference>
<evidence type="ECO:0000259" key="1">
    <source>
        <dbReference type="Pfam" id="PF22691"/>
    </source>
</evidence>
<dbReference type="GO" id="GO:0003988">
    <property type="term" value="F:acetyl-CoA C-acyltransferase activity"/>
    <property type="evidence" value="ECO:0007669"/>
    <property type="project" value="UniProtKB-ARBA"/>
</dbReference>
<organism evidence="2 3">
    <name type="scientific">Desulfosarcina ovata subsp. sediminis</name>
    <dbReference type="NCBI Taxonomy" id="885957"/>
    <lineage>
        <taxon>Bacteria</taxon>
        <taxon>Pseudomonadati</taxon>
        <taxon>Thermodesulfobacteriota</taxon>
        <taxon>Desulfobacteria</taxon>
        <taxon>Desulfobacterales</taxon>
        <taxon>Desulfosarcinaceae</taxon>
        <taxon>Desulfosarcina</taxon>
    </lineage>
</organism>
<dbReference type="Pfam" id="PF22691">
    <property type="entry name" value="Thiolase_C_1"/>
    <property type="match status" value="1"/>
</dbReference>
<protein>
    <submittedName>
        <fullName evidence="2">Acetyl-CoA acetyltransferase</fullName>
    </submittedName>
</protein>
<dbReference type="AlphaFoldDB" id="A0A5K7ZJV5"/>
<feature type="domain" description="Thiolase C-terminal" evidence="1">
    <location>
        <begin position="257"/>
        <end position="390"/>
    </location>
</feature>
<dbReference type="EMBL" id="AP021876">
    <property type="protein sequence ID" value="BBO81171.1"/>
    <property type="molecule type" value="Genomic_DNA"/>
</dbReference>
<dbReference type="PIRSF" id="PIRSF000429">
    <property type="entry name" value="Ac-CoA_Ac_transf"/>
    <property type="match status" value="1"/>
</dbReference>
<name>A0A5K7ZJV5_9BACT</name>
<dbReference type="KEGG" id="dov:DSCO28_17370"/>
<dbReference type="RefSeq" id="WP_155321944.1">
    <property type="nucleotide sequence ID" value="NZ_AP021876.1"/>
</dbReference>
<dbReference type="CDD" id="cd00829">
    <property type="entry name" value="SCP-x_thiolase"/>
    <property type="match status" value="1"/>
</dbReference>
<dbReference type="InterPro" id="IPR016039">
    <property type="entry name" value="Thiolase-like"/>
</dbReference>
<dbReference type="Proteomes" id="UP000425960">
    <property type="component" value="Chromosome"/>
</dbReference>
<proteinExistence type="predicted"/>
<sequence length="393" mass="42144">MGKSNLAIIGVGEVPTGIYPERTRWDILYDICIEAVRDAGITMKDIEGVITVAPQAQPRITSEISFRKIPEELGMTNVNDVCICNAGGASTTNCLRLAEQYIESGVAKIVLIPHVTVQSTIPVQDVINFFATAGQDTQWEYPYGSSFNGILAMVAQRYMYETGTTAEEMASTVVALRKWAALDPNSMFYKKAVTLEDVLSSKMVSTPLHAKECNVLADGGGAMVVTSADLAKEITDTPVYKLGHGAKYVGACNILRKDFFMREGWRAATNDALDQAGLAIDDMDILEFYMAYPFNQLTGLEAVGVTKPGESGKFVMEGHTSPGGKCPVSTIGDAAGRGHTGSGVSMANYIETARQLMGKAGERQVPDCRFVLASAAGGSGMNTLMTVFGREIP</sequence>
<dbReference type="InterPro" id="IPR002155">
    <property type="entry name" value="Thiolase"/>
</dbReference>